<protein>
    <recommendedName>
        <fullName evidence="10">Small ribosomal subunit biogenesis GTPase RsgA</fullName>
        <ecNumber evidence="10">3.6.1.-</ecNumber>
    </recommendedName>
</protein>
<gene>
    <name evidence="10" type="primary">rsgA</name>
    <name evidence="14" type="ORF">JD78_03132</name>
</gene>
<dbReference type="SUPFAM" id="SSF52540">
    <property type="entry name" value="P-loop containing nucleoside triphosphate hydrolases"/>
    <property type="match status" value="1"/>
</dbReference>
<keyword evidence="8 10" id="KW-0694">RNA-binding</keyword>
<keyword evidence="2 10" id="KW-0690">Ribosome biogenesis</keyword>
<evidence type="ECO:0000313" key="15">
    <source>
        <dbReference type="Proteomes" id="UP000321490"/>
    </source>
</evidence>
<dbReference type="AlphaFoldDB" id="A0A562IUF8"/>
<keyword evidence="1 10" id="KW-0963">Cytoplasm</keyword>
<evidence type="ECO:0000256" key="4">
    <source>
        <dbReference type="ARBA" id="ARBA00022730"/>
    </source>
</evidence>
<evidence type="ECO:0000256" key="3">
    <source>
        <dbReference type="ARBA" id="ARBA00022723"/>
    </source>
</evidence>
<dbReference type="InterPro" id="IPR030378">
    <property type="entry name" value="G_CP_dom"/>
</dbReference>
<proteinExistence type="inferred from homology"/>
<evidence type="ECO:0000256" key="5">
    <source>
        <dbReference type="ARBA" id="ARBA00022741"/>
    </source>
</evidence>
<feature type="domain" description="EngC GTPase" evidence="12">
    <location>
        <begin position="99"/>
        <end position="245"/>
    </location>
</feature>
<dbReference type="GO" id="GO:0019843">
    <property type="term" value="F:rRNA binding"/>
    <property type="evidence" value="ECO:0007669"/>
    <property type="project" value="UniProtKB-KW"/>
</dbReference>
<evidence type="ECO:0000313" key="14">
    <source>
        <dbReference type="EMBL" id="TWH74588.1"/>
    </source>
</evidence>
<dbReference type="InterPro" id="IPR010914">
    <property type="entry name" value="RsgA_GTPase_dom"/>
</dbReference>
<keyword evidence="6 10" id="KW-0378">Hydrolase</keyword>
<feature type="binding site" evidence="10">
    <location>
        <position position="282"/>
    </location>
    <ligand>
        <name>Zn(2+)</name>
        <dbReference type="ChEBI" id="CHEBI:29105"/>
    </ligand>
</feature>
<dbReference type="InterPro" id="IPR027417">
    <property type="entry name" value="P-loop_NTPase"/>
</dbReference>
<evidence type="ECO:0000259" key="12">
    <source>
        <dbReference type="PROSITE" id="PS50936"/>
    </source>
</evidence>
<keyword evidence="9 10" id="KW-0342">GTP-binding</keyword>
<evidence type="ECO:0000259" key="13">
    <source>
        <dbReference type="PROSITE" id="PS51721"/>
    </source>
</evidence>
<dbReference type="EMBL" id="VLKF01000001">
    <property type="protein sequence ID" value="TWH74588.1"/>
    <property type="molecule type" value="Genomic_DNA"/>
</dbReference>
<keyword evidence="3 10" id="KW-0479">Metal-binding</keyword>
<comment type="subcellular location">
    <subcellularLocation>
        <location evidence="10">Cytoplasm</location>
    </subcellularLocation>
</comment>
<accession>A0A562IUF8</accession>
<evidence type="ECO:0000256" key="10">
    <source>
        <dbReference type="HAMAP-Rule" id="MF_01820"/>
    </source>
</evidence>
<dbReference type="GO" id="GO:0003924">
    <property type="term" value="F:GTPase activity"/>
    <property type="evidence" value="ECO:0007669"/>
    <property type="project" value="UniProtKB-UniRule"/>
</dbReference>
<organism evidence="14 15">
    <name type="scientific">Modestobacter roseus</name>
    <dbReference type="NCBI Taxonomy" id="1181884"/>
    <lineage>
        <taxon>Bacteria</taxon>
        <taxon>Bacillati</taxon>
        <taxon>Actinomycetota</taxon>
        <taxon>Actinomycetes</taxon>
        <taxon>Geodermatophilales</taxon>
        <taxon>Geodermatophilaceae</taxon>
        <taxon>Modestobacter</taxon>
    </lineage>
</organism>
<sequence length="340" mass="34708">MTRVSDVSVPGVSGTTGPPVPAGCRAGRVARVDRGLLTVLTADGEQRVHAGSLLRGGSAPAVGDWVAVRGELAVALLPRRTAFVRTAAGRGSAPQVVAANVDLVLVVDSLAAPARLRRIERYLAVAWGSGAPPAVVLTKADLCPDVPAAVAQVAEDAIGVVVLPVSAVTGAGIEAVRGLLAPGCTAAMVGPSGVGKSSLANALAGRPVAATAGIRGDGRGRHTTTARQLHQLPGGALLVDTPGMRELALAGEDGLDDAFADVVALATGCRFRDCAHRTEPGCAVAAAIEDGELDPGRLLGWRKLQAEAHRQALRSDARARATETARLRALHRQHRARPGR</sequence>
<evidence type="ECO:0000256" key="7">
    <source>
        <dbReference type="ARBA" id="ARBA00022833"/>
    </source>
</evidence>
<keyword evidence="7 10" id="KW-0862">Zinc</keyword>
<feature type="binding site" evidence="10">
    <location>
        <position position="274"/>
    </location>
    <ligand>
        <name>Zn(2+)</name>
        <dbReference type="ChEBI" id="CHEBI:29105"/>
    </ligand>
</feature>
<keyword evidence="5 10" id="KW-0547">Nucleotide-binding</keyword>
<feature type="binding site" evidence="10">
    <location>
        <position position="276"/>
    </location>
    <ligand>
        <name>Zn(2+)</name>
        <dbReference type="ChEBI" id="CHEBI:29105"/>
    </ligand>
</feature>
<dbReference type="GO" id="GO:0005525">
    <property type="term" value="F:GTP binding"/>
    <property type="evidence" value="ECO:0007669"/>
    <property type="project" value="UniProtKB-UniRule"/>
</dbReference>
<evidence type="ECO:0000256" key="11">
    <source>
        <dbReference type="SAM" id="MobiDB-lite"/>
    </source>
</evidence>
<evidence type="ECO:0000256" key="6">
    <source>
        <dbReference type="ARBA" id="ARBA00022801"/>
    </source>
</evidence>
<dbReference type="CDD" id="cd01854">
    <property type="entry name" value="YjeQ_EngC"/>
    <property type="match status" value="1"/>
</dbReference>
<dbReference type="HAMAP" id="MF_01820">
    <property type="entry name" value="GTPase_RsgA"/>
    <property type="match status" value="1"/>
</dbReference>
<dbReference type="GO" id="GO:0005737">
    <property type="term" value="C:cytoplasm"/>
    <property type="evidence" value="ECO:0007669"/>
    <property type="project" value="UniProtKB-SubCell"/>
</dbReference>
<dbReference type="GO" id="GO:0042274">
    <property type="term" value="P:ribosomal small subunit biogenesis"/>
    <property type="evidence" value="ECO:0007669"/>
    <property type="project" value="UniProtKB-UniRule"/>
</dbReference>
<feature type="binding site" evidence="10">
    <location>
        <begin position="138"/>
        <end position="141"/>
    </location>
    <ligand>
        <name>GTP</name>
        <dbReference type="ChEBI" id="CHEBI:37565"/>
    </ligand>
</feature>
<feature type="binding site" evidence="10">
    <location>
        <position position="269"/>
    </location>
    <ligand>
        <name>Zn(2+)</name>
        <dbReference type="ChEBI" id="CHEBI:29105"/>
    </ligand>
</feature>
<dbReference type="Gene3D" id="1.10.40.50">
    <property type="entry name" value="Probable gtpase engc, domain 3"/>
    <property type="match status" value="1"/>
</dbReference>
<comment type="cofactor">
    <cofactor evidence="10">
        <name>Zn(2+)</name>
        <dbReference type="ChEBI" id="CHEBI:29105"/>
    </cofactor>
    <text evidence="10">Binds 1 zinc ion per subunit.</text>
</comment>
<feature type="domain" description="CP-type G" evidence="13">
    <location>
        <begin position="88"/>
        <end position="247"/>
    </location>
</feature>
<dbReference type="PANTHER" id="PTHR32120:SF10">
    <property type="entry name" value="SMALL RIBOSOMAL SUBUNIT BIOGENESIS GTPASE RSGA"/>
    <property type="match status" value="1"/>
</dbReference>
<dbReference type="EC" id="3.6.1.-" evidence="10"/>
<dbReference type="OrthoDB" id="9809485at2"/>
<dbReference type="Pfam" id="PF03193">
    <property type="entry name" value="RsgA_GTPase"/>
    <property type="match status" value="1"/>
</dbReference>
<evidence type="ECO:0000256" key="1">
    <source>
        <dbReference type="ARBA" id="ARBA00022490"/>
    </source>
</evidence>
<feature type="region of interest" description="Disordered" evidence="11">
    <location>
        <begin position="1"/>
        <end position="23"/>
    </location>
</feature>
<evidence type="ECO:0000256" key="8">
    <source>
        <dbReference type="ARBA" id="ARBA00022884"/>
    </source>
</evidence>
<dbReference type="Gene3D" id="3.40.50.300">
    <property type="entry name" value="P-loop containing nucleotide triphosphate hydrolases"/>
    <property type="match status" value="1"/>
</dbReference>
<feature type="compositionally biased region" description="Low complexity" evidence="11">
    <location>
        <begin position="7"/>
        <end position="17"/>
    </location>
</feature>
<dbReference type="GO" id="GO:0046872">
    <property type="term" value="F:metal ion binding"/>
    <property type="evidence" value="ECO:0007669"/>
    <property type="project" value="UniProtKB-KW"/>
</dbReference>
<dbReference type="PANTHER" id="PTHR32120">
    <property type="entry name" value="SMALL RIBOSOMAL SUBUNIT BIOGENESIS GTPASE RSGA"/>
    <property type="match status" value="1"/>
</dbReference>
<comment type="similarity">
    <text evidence="10">Belongs to the TRAFAC class YlqF/YawG GTPase family. RsgA subfamily.</text>
</comment>
<comment type="caution">
    <text evidence="14">The sequence shown here is derived from an EMBL/GenBank/DDBJ whole genome shotgun (WGS) entry which is preliminary data.</text>
</comment>
<dbReference type="PROSITE" id="PS50936">
    <property type="entry name" value="ENGC_GTPASE"/>
    <property type="match status" value="1"/>
</dbReference>
<feature type="binding site" evidence="10">
    <location>
        <begin position="190"/>
        <end position="198"/>
    </location>
    <ligand>
        <name>GTP</name>
        <dbReference type="ChEBI" id="CHEBI:37565"/>
    </ligand>
</feature>
<keyword evidence="15" id="KW-1185">Reference proteome</keyword>
<name>A0A562IUF8_9ACTN</name>
<dbReference type="Proteomes" id="UP000321490">
    <property type="component" value="Unassembled WGS sequence"/>
</dbReference>
<comment type="function">
    <text evidence="10">One of several proteins that assist in the late maturation steps of the functional core of the 30S ribosomal subunit. Helps release RbfA from mature subunits. May play a role in the assembly of ribosomal proteins into the subunit. Circularly permuted GTPase that catalyzes slow GTP hydrolysis, GTPase activity is stimulated by the 30S ribosomal subunit.</text>
</comment>
<comment type="subunit">
    <text evidence="10">Monomer. Associates with 30S ribosomal subunit, binds 16S rRNA.</text>
</comment>
<evidence type="ECO:0000256" key="9">
    <source>
        <dbReference type="ARBA" id="ARBA00023134"/>
    </source>
</evidence>
<dbReference type="InterPro" id="IPR004881">
    <property type="entry name" value="Ribosome_biogen_GTPase_RsgA"/>
</dbReference>
<dbReference type="NCBIfam" id="TIGR00157">
    <property type="entry name" value="ribosome small subunit-dependent GTPase A"/>
    <property type="match status" value="1"/>
</dbReference>
<evidence type="ECO:0000256" key="2">
    <source>
        <dbReference type="ARBA" id="ARBA00022517"/>
    </source>
</evidence>
<keyword evidence="4 10" id="KW-0699">rRNA-binding</keyword>
<reference evidence="14 15" key="1">
    <citation type="submission" date="2019-07" db="EMBL/GenBank/DDBJ databases">
        <title>R&amp;d 2014.</title>
        <authorList>
            <person name="Klenk H.-P."/>
        </authorList>
    </citation>
    <scope>NUCLEOTIDE SEQUENCE [LARGE SCALE GENOMIC DNA]</scope>
    <source>
        <strain evidence="14 15">DSM 45764</strain>
    </source>
</reference>
<dbReference type="PROSITE" id="PS51721">
    <property type="entry name" value="G_CP"/>
    <property type="match status" value="1"/>
</dbReference>